<dbReference type="KEGG" id="cim:CIMG_13520"/>
<organism evidence="2 3">
    <name type="scientific">Coccidioides immitis (strain RS)</name>
    <name type="common">Valley fever fungus</name>
    <dbReference type="NCBI Taxonomy" id="246410"/>
    <lineage>
        <taxon>Eukaryota</taxon>
        <taxon>Fungi</taxon>
        <taxon>Dikarya</taxon>
        <taxon>Ascomycota</taxon>
        <taxon>Pezizomycotina</taxon>
        <taxon>Eurotiomycetes</taxon>
        <taxon>Eurotiomycetidae</taxon>
        <taxon>Onygenales</taxon>
        <taxon>Onygenaceae</taxon>
        <taxon>Coccidioides</taxon>
    </lineage>
</organism>
<dbReference type="InterPro" id="IPR036047">
    <property type="entry name" value="F-box-like_dom_sf"/>
</dbReference>
<dbReference type="GeneID" id="24165147"/>
<reference evidence="3" key="2">
    <citation type="journal article" date="2010" name="Genome Res.">
        <title>Population genomic sequencing of Coccidioides fungi reveals recent hybridization and transposon control.</title>
        <authorList>
            <person name="Neafsey D.E."/>
            <person name="Barker B.M."/>
            <person name="Sharpton T.J."/>
            <person name="Stajich J.E."/>
            <person name="Park D.J."/>
            <person name="Whiston E."/>
            <person name="Hung C.-Y."/>
            <person name="McMahan C."/>
            <person name="White J."/>
            <person name="Sykes S."/>
            <person name="Heiman D."/>
            <person name="Young S."/>
            <person name="Zeng Q."/>
            <person name="Abouelleil A."/>
            <person name="Aftuck L."/>
            <person name="Bessette D."/>
            <person name="Brown A."/>
            <person name="FitzGerald M."/>
            <person name="Lui A."/>
            <person name="Macdonald J.P."/>
            <person name="Priest M."/>
            <person name="Orbach M.J."/>
            <person name="Galgiani J.N."/>
            <person name="Kirkland T.N."/>
            <person name="Cole G.T."/>
            <person name="Birren B.W."/>
            <person name="Henn M.R."/>
            <person name="Taylor J.W."/>
            <person name="Rounsley S.D."/>
        </authorList>
    </citation>
    <scope>GENOME REANNOTATION</scope>
    <source>
        <strain evidence="3">RS</strain>
    </source>
</reference>
<dbReference type="EMBL" id="GG704915">
    <property type="protein sequence ID" value="KJF61224.1"/>
    <property type="molecule type" value="Genomic_DNA"/>
</dbReference>
<dbReference type="Proteomes" id="UP000001261">
    <property type="component" value="Unassembled WGS sequence"/>
</dbReference>
<accession>A0A0D8JVU2</accession>
<keyword evidence="3" id="KW-1185">Reference proteome</keyword>
<dbReference type="InterPro" id="IPR001810">
    <property type="entry name" value="F-box_dom"/>
</dbReference>
<protein>
    <recommendedName>
        <fullName evidence="1">F-box domain-containing protein</fullName>
    </recommendedName>
</protein>
<evidence type="ECO:0000313" key="3">
    <source>
        <dbReference type="Proteomes" id="UP000001261"/>
    </source>
</evidence>
<evidence type="ECO:0000313" key="2">
    <source>
        <dbReference type="EMBL" id="KJF61224.1"/>
    </source>
</evidence>
<feature type="domain" description="F-box" evidence="1">
    <location>
        <begin position="9"/>
        <end position="38"/>
    </location>
</feature>
<dbReference type="VEuPathDB" id="FungiDB:CIMG_13520"/>
<sequence>MTLLLMLVNELLLQIFKELDDIDDILHLGQTCKHLYNLLKFSHNQVEVFKAVILHAEHHKYNLHLCYLIEKSPPASSQPQSSVFWRLYAASEDTLSDDFTWCIVCHWQGLQLLKDLYLNQSIHSVFCCLIFPYDDEHISNKNTQYNICNTLAAEKPLAKLSIKTFQQSRTLFNFRQTQQFYQVLTAHWFAVEALCLAQVSAYPTVSEQLKVFAQIAVIWQEGHSRTLSEFLNMVEICNFVWGFLGQKIFSDIQDCPS</sequence>
<dbReference type="SUPFAM" id="SSF81383">
    <property type="entry name" value="F-box domain"/>
    <property type="match status" value="1"/>
</dbReference>
<dbReference type="InParanoid" id="A0A0D8JVU2"/>
<proteinExistence type="predicted"/>
<name>A0A0D8JVU2_COCIM</name>
<dbReference type="OrthoDB" id="5384804at2759"/>
<dbReference type="Pfam" id="PF12937">
    <property type="entry name" value="F-box-like"/>
    <property type="match status" value="1"/>
</dbReference>
<gene>
    <name evidence="2" type="ORF">CIMG_13520</name>
</gene>
<dbReference type="AlphaFoldDB" id="A0A0D8JVU2"/>
<dbReference type="RefSeq" id="XP_004444638.1">
    <property type="nucleotide sequence ID" value="XM_004444581.1"/>
</dbReference>
<reference evidence="3" key="1">
    <citation type="journal article" date="2009" name="Genome Res.">
        <title>Comparative genomic analyses of the human fungal pathogens Coccidioides and their relatives.</title>
        <authorList>
            <person name="Sharpton T.J."/>
            <person name="Stajich J.E."/>
            <person name="Rounsley S.D."/>
            <person name="Gardner M.J."/>
            <person name="Wortman J.R."/>
            <person name="Jordar V.S."/>
            <person name="Maiti R."/>
            <person name="Kodira C.D."/>
            <person name="Neafsey D.E."/>
            <person name="Zeng Q."/>
            <person name="Hung C.-Y."/>
            <person name="McMahan C."/>
            <person name="Muszewska A."/>
            <person name="Grynberg M."/>
            <person name="Mandel M.A."/>
            <person name="Kellner E.M."/>
            <person name="Barker B.M."/>
            <person name="Galgiani J.N."/>
            <person name="Orbach M.J."/>
            <person name="Kirkland T.N."/>
            <person name="Cole G.T."/>
            <person name="Henn M.R."/>
            <person name="Birren B.W."/>
            <person name="Taylor J.W."/>
        </authorList>
    </citation>
    <scope>NUCLEOTIDE SEQUENCE [LARGE SCALE GENOMIC DNA]</scope>
    <source>
        <strain evidence="3">RS</strain>
    </source>
</reference>
<evidence type="ECO:0000259" key="1">
    <source>
        <dbReference type="Pfam" id="PF12937"/>
    </source>
</evidence>